<dbReference type="InterPro" id="IPR003439">
    <property type="entry name" value="ABC_transporter-like_ATP-bd"/>
</dbReference>
<gene>
    <name evidence="6" type="ORF">ACFFLH_15280</name>
</gene>
<comment type="similarity">
    <text evidence="1">Belongs to the ABC transporter superfamily.</text>
</comment>
<dbReference type="CDD" id="cd03230">
    <property type="entry name" value="ABC_DR_subfamily_A"/>
    <property type="match status" value="1"/>
</dbReference>
<dbReference type="InterPro" id="IPR027417">
    <property type="entry name" value="P-loop_NTPase"/>
</dbReference>
<organism evidence="6 7">
    <name type="scientific">Balneatrix alpica</name>
    <dbReference type="NCBI Taxonomy" id="75684"/>
    <lineage>
        <taxon>Bacteria</taxon>
        <taxon>Pseudomonadati</taxon>
        <taxon>Pseudomonadota</taxon>
        <taxon>Gammaproteobacteria</taxon>
        <taxon>Oceanospirillales</taxon>
        <taxon>Balneatrichaceae</taxon>
        <taxon>Balneatrix</taxon>
    </lineage>
</organism>
<evidence type="ECO:0000256" key="4">
    <source>
        <dbReference type="ARBA" id="ARBA00022840"/>
    </source>
</evidence>
<proteinExistence type="inferred from homology"/>
<keyword evidence="4 6" id="KW-0067">ATP-binding</keyword>
<dbReference type="PANTHER" id="PTHR43335">
    <property type="entry name" value="ABC TRANSPORTER, ATP-BINDING PROTEIN"/>
    <property type="match status" value="1"/>
</dbReference>
<keyword evidence="3" id="KW-0547">Nucleotide-binding</keyword>
<sequence>MIHVDQLTRRYGDFIAVDQVSFHIKPGEIIGLLGHNGAGKSTLMKMLTGYLEPSQGSIRIDGRDMQQQRGAIQALFGYLPENCPVYPDMRVIEFLDYQADLRRLSADQRPQLIQRAIRLTALQDKALAPIQTLSRGYRQRLGVALAILHRPKIVILDEPTNGLDPTQILQMRELIRTLAKESTVILSTHILQEVQAVCERVLIMRGGRLVVDERLDQLQNSGRLVFAVDQGPAQVRSHLSGLPQVVDYLGLQQGKHRYALGKGADAATLARMLVGAGCQLQELHHEQRTLESLFAEINQAPNMAVAQINGEENRHAA</sequence>
<dbReference type="PROSITE" id="PS50893">
    <property type="entry name" value="ABC_TRANSPORTER_2"/>
    <property type="match status" value="1"/>
</dbReference>
<evidence type="ECO:0000256" key="3">
    <source>
        <dbReference type="ARBA" id="ARBA00022741"/>
    </source>
</evidence>
<dbReference type="PANTHER" id="PTHR43335:SF4">
    <property type="entry name" value="ABC TRANSPORTER, ATP-BINDING PROTEIN"/>
    <property type="match status" value="1"/>
</dbReference>
<keyword evidence="2" id="KW-0813">Transport</keyword>
<dbReference type="Pfam" id="PF00005">
    <property type="entry name" value="ABC_tran"/>
    <property type="match status" value="1"/>
</dbReference>
<feature type="domain" description="ABC transporter" evidence="5">
    <location>
        <begin position="2"/>
        <end position="231"/>
    </location>
</feature>
<dbReference type="RefSeq" id="WP_035461040.1">
    <property type="nucleotide sequence ID" value="NZ_JBHLZN010000006.1"/>
</dbReference>
<dbReference type="InterPro" id="IPR003593">
    <property type="entry name" value="AAA+_ATPase"/>
</dbReference>
<dbReference type="EMBL" id="JBHLZN010000006">
    <property type="protein sequence ID" value="MFB9887778.1"/>
    <property type="molecule type" value="Genomic_DNA"/>
</dbReference>
<evidence type="ECO:0000313" key="6">
    <source>
        <dbReference type="EMBL" id="MFB9887778.1"/>
    </source>
</evidence>
<evidence type="ECO:0000256" key="1">
    <source>
        <dbReference type="ARBA" id="ARBA00005417"/>
    </source>
</evidence>
<evidence type="ECO:0000313" key="7">
    <source>
        <dbReference type="Proteomes" id="UP001589628"/>
    </source>
</evidence>
<accession>A0ABV5ZEQ9</accession>
<dbReference type="Proteomes" id="UP001589628">
    <property type="component" value="Unassembled WGS sequence"/>
</dbReference>
<evidence type="ECO:0000259" key="5">
    <source>
        <dbReference type="PROSITE" id="PS50893"/>
    </source>
</evidence>
<comment type="caution">
    <text evidence="6">The sequence shown here is derived from an EMBL/GenBank/DDBJ whole genome shotgun (WGS) entry which is preliminary data.</text>
</comment>
<protein>
    <submittedName>
        <fullName evidence="6">ABC transporter ATP-binding protein</fullName>
    </submittedName>
</protein>
<dbReference type="SMART" id="SM00382">
    <property type="entry name" value="AAA"/>
    <property type="match status" value="1"/>
</dbReference>
<dbReference type="GO" id="GO:0005524">
    <property type="term" value="F:ATP binding"/>
    <property type="evidence" value="ECO:0007669"/>
    <property type="project" value="UniProtKB-KW"/>
</dbReference>
<name>A0ABV5ZEQ9_9GAMM</name>
<dbReference type="SUPFAM" id="SSF52540">
    <property type="entry name" value="P-loop containing nucleoside triphosphate hydrolases"/>
    <property type="match status" value="1"/>
</dbReference>
<keyword evidence="7" id="KW-1185">Reference proteome</keyword>
<reference evidence="6 7" key="1">
    <citation type="submission" date="2024-09" db="EMBL/GenBank/DDBJ databases">
        <authorList>
            <person name="Sun Q."/>
            <person name="Mori K."/>
        </authorList>
    </citation>
    <scope>NUCLEOTIDE SEQUENCE [LARGE SCALE GENOMIC DNA]</scope>
    <source>
        <strain evidence="6 7">ATCC 51285</strain>
    </source>
</reference>
<dbReference type="Gene3D" id="3.40.50.300">
    <property type="entry name" value="P-loop containing nucleotide triphosphate hydrolases"/>
    <property type="match status" value="1"/>
</dbReference>
<evidence type="ECO:0000256" key="2">
    <source>
        <dbReference type="ARBA" id="ARBA00022448"/>
    </source>
</evidence>